<evidence type="ECO:0000256" key="3">
    <source>
        <dbReference type="ARBA" id="ARBA00022777"/>
    </source>
</evidence>
<feature type="compositionally biased region" description="Basic and acidic residues" evidence="5">
    <location>
        <begin position="749"/>
        <end position="758"/>
    </location>
</feature>
<dbReference type="InterPro" id="IPR011611">
    <property type="entry name" value="PfkB_dom"/>
</dbReference>
<dbReference type="Pfam" id="PF03747">
    <property type="entry name" value="ADP_ribosyl_GH"/>
    <property type="match status" value="1"/>
</dbReference>
<evidence type="ECO:0000313" key="7">
    <source>
        <dbReference type="EMBL" id="GMA18208.1"/>
    </source>
</evidence>
<keyword evidence="2" id="KW-0808">Transferase</keyword>
<dbReference type="SUPFAM" id="SSF53613">
    <property type="entry name" value="Ribokinase-like"/>
    <property type="match status" value="1"/>
</dbReference>
<dbReference type="Proteomes" id="UP001157109">
    <property type="component" value="Unassembled WGS sequence"/>
</dbReference>
<evidence type="ECO:0000259" key="6">
    <source>
        <dbReference type="Pfam" id="PF00294"/>
    </source>
</evidence>
<dbReference type="EMBL" id="BSUJ01000001">
    <property type="protein sequence ID" value="GMA18208.1"/>
    <property type="molecule type" value="Genomic_DNA"/>
</dbReference>
<evidence type="ECO:0000313" key="8">
    <source>
        <dbReference type="Proteomes" id="UP001157109"/>
    </source>
</evidence>
<proteinExistence type="inferred from homology"/>
<evidence type="ECO:0000256" key="1">
    <source>
        <dbReference type="ARBA" id="ARBA00010702"/>
    </source>
</evidence>
<keyword evidence="3" id="KW-0418">Kinase</keyword>
<reference evidence="8" key="1">
    <citation type="journal article" date="2019" name="Int. J. Syst. Evol. Microbiol.">
        <title>The Global Catalogue of Microorganisms (GCM) 10K type strain sequencing project: providing services to taxonomists for standard genome sequencing and annotation.</title>
        <authorList>
            <consortium name="The Broad Institute Genomics Platform"/>
            <consortium name="The Broad Institute Genome Sequencing Center for Infectious Disease"/>
            <person name="Wu L."/>
            <person name="Ma J."/>
        </authorList>
    </citation>
    <scope>NUCLEOTIDE SEQUENCE [LARGE SCALE GENOMIC DNA]</scope>
    <source>
        <strain evidence="8">NBRC 105830</strain>
    </source>
</reference>
<dbReference type="InterPro" id="IPR002173">
    <property type="entry name" value="Carboh/pur_kinase_PfkB_CS"/>
</dbReference>
<feature type="region of interest" description="Disordered" evidence="5">
    <location>
        <begin position="729"/>
        <end position="758"/>
    </location>
</feature>
<organism evidence="7 8">
    <name type="scientific">Arsenicicoccus piscis</name>
    <dbReference type="NCBI Taxonomy" id="673954"/>
    <lineage>
        <taxon>Bacteria</taxon>
        <taxon>Bacillati</taxon>
        <taxon>Actinomycetota</taxon>
        <taxon>Actinomycetes</taxon>
        <taxon>Micrococcales</taxon>
        <taxon>Intrasporangiaceae</taxon>
        <taxon>Arsenicicoccus</taxon>
    </lineage>
</organism>
<dbReference type="PROSITE" id="PS00584">
    <property type="entry name" value="PFKB_KINASES_2"/>
    <property type="match status" value="1"/>
</dbReference>
<accession>A0ABQ6HI28</accession>
<dbReference type="PANTHER" id="PTHR16222:SF24">
    <property type="entry name" value="ADP-RIBOSYLHYDROLASE ARH3"/>
    <property type="match status" value="1"/>
</dbReference>
<dbReference type="InterPro" id="IPR036705">
    <property type="entry name" value="Ribosyl_crysJ1_sf"/>
</dbReference>
<dbReference type="PANTHER" id="PTHR16222">
    <property type="entry name" value="ADP-RIBOSYLGLYCOHYDROLASE"/>
    <property type="match status" value="1"/>
</dbReference>
<dbReference type="InterPro" id="IPR029056">
    <property type="entry name" value="Ribokinase-like"/>
</dbReference>
<dbReference type="InterPro" id="IPR050792">
    <property type="entry name" value="ADP-ribosylglycohydrolase"/>
</dbReference>
<keyword evidence="8" id="KW-1185">Reference proteome</keyword>
<dbReference type="Gene3D" id="1.10.4080.10">
    <property type="entry name" value="ADP-ribosylation/Crystallin J1"/>
    <property type="match status" value="1"/>
</dbReference>
<name>A0ABQ6HI28_9MICO</name>
<keyword evidence="4" id="KW-0378">Hydrolase</keyword>
<evidence type="ECO:0000256" key="4">
    <source>
        <dbReference type="ARBA" id="ARBA00022801"/>
    </source>
</evidence>
<dbReference type="InterPro" id="IPR005502">
    <property type="entry name" value="Ribosyl_crysJ1"/>
</dbReference>
<dbReference type="SUPFAM" id="SSF101478">
    <property type="entry name" value="ADP-ribosylglycohydrolase"/>
    <property type="match status" value="1"/>
</dbReference>
<dbReference type="Gene3D" id="3.40.1190.20">
    <property type="match status" value="1"/>
</dbReference>
<evidence type="ECO:0000256" key="5">
    <source>
        <dbReference type="SAM" id="MobiDB-lite"/>
    </source>
</evidence>
<evidence type="ECO:0000256" key="2">
    <source>
        <dbReference type="ARBA" id="ARBA00022679"/>
    </source>
</evidence>
<comment type="similarity">
    <text evidence="1">Belongs to the ADP-ribosylglycohydrolase family.</text>
</comment>
<sequence length="758" mass="77617">MTLSLDPDPPMRWAALVTAPTDPFGVEPAGRADRAHGALLGLALGDALGMPTQLLPRALVRERWGRIDRFYPAPDDNPVSRGTPAGRVTDDTDQAVIVGELLVAGGGLVDPAELGRRLLAWHASMQAQGSLDLLGPSTMRAVQALAAGTPVEQTGRWGDTNGAAMRVAPVGIACPPAPLETLVAAVADVDRLTHDTQIANAGAGAIAAAVSAGIDGASVEQALDLAMAAAEAGAEHGHATAGADVAARIAWALDLVRARLGDSVGDSVADSAAGGRADGEDVREEVLDTVARLVGTGVATQEAVPAACAVALLYADDPWGGVCAAAALGGDCDTIAAMAGAILGATHGAGAFPVEAVRELAAANPELHLDRLAQQLLTLRDRAADQPLPQRLTKPLAQPADQPPEQPARLVLVGSVIVDLMTEVPHLPTKGADVLAGPLVAQAGGGYNVLVAAHRLGLAVALAGRVGSGPTGSRIRAALAEIGAEVLVEVADVMVRKVYQPTDSGSCVGFVEPDGERTFVTSPGVESLLRPTDLGAVDVRATDWVYLSGYDLLYPVSGPTIADWLDRVAPTHLVLDPGPLVDQIDPDLLDRVLRRTTVLTANARELALLADRTPDDPDQPLLARLAGAERPLRQAMVIARDGARGAWLHRATSSVGGADATHHAPVPPVEAVDTTGAGDTHTGALIALLAQGLPAEVAVDRAGLAAAWSVTRRGSATAPTSAELAAFAQVAGSPATAPQRGSTQPAPRTHHEREDGHR</sequence>
<dbReference type="Pfam" id="PF00294">
    <property type="entry name" value="PfkB"/>
    <property type="match status" value="1"/>
</dbReference>
<gene>
    <name evidence="7" type="ORF">GCM10025862_02290</name>
</gene>
<feature type="domain" description="Carbohydrate kinase PfkB" evidence="6">
    <location>
        <begin position="409"/>
        <end position="717"/>
    </location>
</feature>
<comment type="caution">
    <text evidence="7">The sequence shown here is derived from an EMBL/GenBank/DDBJ whole genome shotgun (WGS) entry which is preliminary data.</text>
</comment>
<protein>
    <recommendedName>
        <fullName evidence="6">Carbohydrate kinase PfkB domain-containing protein</fullName>
    </recommendedName>
</protein>